<reference evidence="5" key="3">
    <citation type="submission" date="2025-09" db="UniProtKB">
        <authorList>
            <consortium name="Ensembl"/>
        </authorList>
    </citation>
    <scope>IDENTIFICATION</scope>
</reference>
<dbReference type="PRINTS" id="PR00005">
    <property type="entry name" value="APPLEDOMAIN"/>
</dbReference>
<evidence type="ECO:0000313" key="5">
    <source>
        <dbReference type="Ensembl" id="ENSATEP00000004810.2"/>
    </source>
</evidence>
<dbReference type="InParanoid" id="A0A3Q1HBQ8"/>
<sequence length="384" mass="42903">MLPQKLAHRAKTKKMGISLVLAGLLSLCCLSLCQDCNTELLENVDFPGADITNLSSPDANHCQLLCTQHPSCLFFTFIRADWTADDRNFFCYIKSTASGQPSERAPLQGVTSGFSLKPCSPNARPCLSDVYQNVDFFGADYRALFTADYEECQRTCTQEPTCQFFTFVDGDSAAEKFRYKCHLKFSYTAPRIQTVQRTAGVISGFSQNIQISQFFEPACQGQLLINTNIPGNDIENLPAASPGHCLALCSVHPLCTFFSYVSNDFRCFLKNNLNELVIQTQQGVTSGIPARFCQLDNSWLKEAHEGVDFQGSDIRNEPMDNADTCQRTCTADPNCQFYTFTTNNFAFQDFRLRCFLKRAITMPAPPKITKQQNVVSGFSLRSCL</sequence>
<dbReference type="GO" id="GO:0005576">
    <property type="term" value="C:extracellular region"/>
    <property type="evidence" value="ECO:0007669"/>
    <property type="project" value="InterPro"/>
</dbReference>
<dbReference type="Ensembl" id="ENSATET00000004889.3">
    <property type="protein sequence ID" value="ENSATEP00000004810.2"/>
    <property type="gene ID" value="ENSATEG00000003395.3"/>
</dbReference>
<dbReference type="AlphaFoldDB" id="A0A3Q1HBQ8"/>
<dbReference type="PROSITE" id="PS00495">
    <property type="entry name" value="APPLE"/>
    <property type="match status" value="1"/>
</dbReference>
<dbReference type="GO" id="GO:0006508">
    <property type="term" value="P:proteolysis"/>
    <property type="evidence" value="ECO:0007669"/>
    <property type="project" value="InterPro"/>
</dbReference>
<feature type="domain" description="Apple" evidence="4">
    <location>
        <begin position="219"/>
        <end position="293"/>
    </location>
</feature>
<evidence type="ECO:0000259" key="4">
    <source>
        <dbReference type="PROSITE" id="PS50948"/>
    </source>
</evidence>
<dbReference type="Pfam" id="PF00024">
    <property type="entry name" value="PAN_1"/>
    <property type="match status" value="2"/>
</dbReference>
<dbReference type="InterPro" id="IPR000177">
    <property type="entry name" value="Apple"/>
</dbReference>
<reference evidence="5" key="1">
    <citation type="submission" date="2021-04" db="EMBL/GenBank/DDBJ databases">
        <authorList>
            <consortium name="Wellcome Sanger Institute Data Sharing"/>
        </authorList>
    </citation>
    <scope>NUCLEOTIDE SEQUENCE [LARGE SCALE GENOMIC DNA]</scope>
</reference>
<dbReference type="PANTHER" id="PTHR33946:SF4">
    <property type="entry name" value="COAGULATION FACTOR XI"/>
    <property type="match status" value="1"/>
</dbReference>
<dbReference type="Pfam" id="PF14295">
    <property type="entry name" value="PAN_4"/>
    <property type="match status" value="2"/>
</dbReference>
<evidence type="ECO:0000313" key="6">
    <source>
        <dbReference type="Proteomes" id="UP000265040"/>
    </source>
</evidence>
<proteinExistence type="predicted"/>
<keyword evidence="2" id="KW-1015">Disulfide bond</keyword>
<dbReference type="Proteomes" id="UP000265040">
    <property type="component" value="Chromosome 11"/>
</dbReference>
<organism evidence="5 6">
    <name type="scientific">Anabas testudineus</name>
    <name type="common">Climbing perch</name>
    <name type="synonym">Anthias testudineus</name>
    <dbReference type="NCBI Taxonomy" id="64144"/>
    <lineage>
        <taxon>Eukaryota</taxon>
        <taxon>Metazoa</taxon>
        <taxon>Chordata</taxon>
        <taxon>Craniata</taxon>
        <taxon>Vertebrata</taxon>
        <taxon>Euteleostomi</taxon>
        <taxon>Actinopterygii</taxon>
        <taxon>Neopterygii</taxon>
        <taxon>Teleostei</taxon>
        <taxon>Neoteleostei</taxon>
        <taxon>Acanthomorphata</taxon>
        <taxon>Anabantaria</taxon>
        <taxon>Anabantiformes</taxon>
        <taxon>Anabantoidei</taxon>
        <taxon>Anabantidae</taxon>
        <taxon>Anabas</taxon>
    </lineage>
</organism>
<dbReference type="InterPro" id="IPR003609">
    <property type="entry name" value="Pan_app"/>
</dbReference>
<evidence type="ECO:0000256" key="2">
    <source>
        <dbReference type="ARBA" id="ARBA00023157"/>
    </source>
</evidence>
<feature type="domain" description="Apple" evidence="4">
    <location>
        <begin position="33"/>
        <end position="119"/>
    </location>
</feature>
<dbReference type="SUPFAM" id="SSF57414">
    <property type="entry name" value="Hairpin loop containing domain-like"/>
    <property type="match status" value="1"/>
</dbReference>
<keyword evidence="6" id="KW-1185">Reference proteome</keyword>
<protein>
    <recommendedName>
        <fullName evidence="4">Apple domain-containing protein</fullName>
    </recommendedName>
</protein>
<evidence type="ECO:0000256" key="1">
    <source>
        <dbReference type="ARBA" id="ARBA00022737"/>
    </source>
</evidence>
<feature type="domain" description="Apple" evidence="4">
    <location>
        <begin position="126"/>
        <end position="199"/>
    </location>
</feature>
<dbReference type="PROSITE" id="PS50948">
    <property type="entry name" value="PAN"/>
    <property type="match status" value="3"/>
</dbReference>
<accession>A0A3Q1HBQ8</accession>
<dbReference type="PANTHER" id="PTHR33946">
    <property type="match status" value="1"/>
</dbReference>
<feature type="signal peptide" evidence="3">
    <location>
        <begin position="1"/>
        <end position="33"/>
    </location>
</feature>
<feature type="chain" id="PRO_5030079414" description="Apple domain-containing protein" evidence="3">
    <location>
        <begin position="34"/>
        <end position="384"/>
    </location>
</feature>
<evidence type="ECO:0000256" key="3">
    <source>
        <dbReference type="SAM" id="SignalP"/>
    </source>
</evidence>
<dbReference type="Gene3D" id="3.50.4.10">
    <property type="entry name" value="Hepatocyte Growth Factor"/>
    <property type="match status" value="4"/>
</dbReference>
<dbReference type="CDD" id="cd01100">
    <property type="entry name" value="APPLE_Factor_XI_like"/>
    <property type="match status" value="4"/>
</dbReference>
<name>A0A3Q1HBQ8_ANATE</name>
<keyword evidence="3" id="KW-0732">Signal</keyword>
<reference evidence="5" key="2">
    <citation type="submission" date="2025-08" db="UniProtKB">
        <authorList>
            <consortium name="Ensembl"/>
        </authorList>
    </citation>
    <scope>IDENTIFICATION</scope>
</reference>
<dbReference type="OrthoDB" id="9448935at2759"/>
<keyword evidence="1" id="KW-0677">Repeat</keyword>
<dbReference type="SMART" id="SM00223">
    <property type="entry name" value="APPLE"/>
    <property type="match status" value="4"/>
</dbReference>
<dbReference type="GeneTree" id="ENSGT00940000158569"/>